<evidence type="ECO:0000259" key="2">
    <source>
        <dbReference type="Pfam" id="PF11707"/>
    </source>
</evidence>
<comment type="caution">
    <text evidence="5">The sequence shown here is derived from an EMBL/GenBank/DDBJ whole genome shotgun (WGS) entry which is preliminary data.</text>
</comment>
<dbReference type="Pfam" id="PF16201">
    <property type="entry name" value="NopRA1"/>
    <property type="match status" value="1"/>
</dbReference>
<dbReference type="Proteomes" id="UP001310594">
    <property type="component" value="Unassembled WGS sequence"/>
</dbReference>
<feature type="domain" description="URB1 central HEAT repeat" evidence="4">
    <location>
        <begin position="648"/>
        <end position="786"/>
    </location>
</feature>
<dbReference type="Pfam" id="PF11707">
    <property type="entry name" value="Npa1"/>
    <property type="match status" value="1"/>
</dbReference>
<feature type="region of interest" description="Disordered" evidence="1">
    <location>
        <begin position="1"/>
        <end position="25"/>
    </location>
</feature>
<evidence type="ECO:0000259" key="3">
    <source>
        <dbReference type="Pfam" id="PF16201"/>
    </source>
</evidence>
<dbReference type="GO" id="GO:0000463">
    <property type="term" value="P:maturation of LSU-rRNA from tricistronic rRNA transcript (SSU-rRNA, 5.8S rRNA, LSU-rRNA)"/>
    <property type="evidence" value="ECO:0007669"/>
    <property type="project" value="TreeGrafter"/>
</dbReference>
<sequence>MSKRQRDQQEDTSRPPKRPRPETNVYTPVIEDIQFANQLQKLLLFRQDGVQQLRNGIASFKAFLESILYHRDPEARPRQLSILREFLESQKPPEDVENGYTEKPFLGQLWQAWSFAAHQDQHNDYLSSQISAIFALLIKTLSSLLDFRDYGILLCRTVLQGQHLRLVKRGLEAPRFKDFVISPCLRLLTEITSFDGGALARDVYKKREQTFEIGTLRQLLGCVKKDVDAEEAKRKPSLRTLTVRYVLAHLKYLHEGGKTDLLKSRPLMIGLLHHLPEDPSELVNEILTITEQNVLKDSSLPRHAKAVLLTQHNLDRVTEVATRTNHASADRAFAWLKAVASNPSYGILLPSAWYPPNTVAPPSTSSDVDSAIDLGLDSLDFYDRPDQRSELRNTILHDWVLTLRPHTDPKERELVLACFESAPELVAPYFAEKQWMLEPKLSNTWLGYAGFLFEVIRLAVPSHLGHTEDDGMRFAELPPQANIVLESVLPSPLTQAVLARCLNEVGSELTRFFGVRILVLALQKLEVVLVEMRKAAQTVDESNKALWIEASERLLSRFAQRIPAMKDVVQAFKRVPDDDEHALQREGVTRLLRLYYEVSPGFALDEKVDVSAALTVALTRGEGAESLGEVKALRALDLEHLLVIAQHSRGMLWFAKGKGLKHSPMVSLLQLHVRDPQNERIRSLIGQVLAGHDLLAAKSDVGNEASELEALIASLVNVTAEDGETWAFVDDCMARGSRQPVKYVDQIDAATARYDGDENEDVRGLPGLLAAVVAEQSHFVAKRPKTMDLVNCFLTLLSKGAAPSKAAMVFYMDMLKLDPERAVQTLDTDVLLAKVRLQESAVVAAAGDHGRAETSLSFTPPSAEQDNHPELLRWAKKDLALAVEDDDIGSLILCLCSQHTDIRRQALAQLRNLFAKLKTSTLEDKGQISVLVGELIETFEQQYLEADKPLPYLTGTFAGRALSVLIEPTHIMYPKLNEFIMRRPEWRSSRLPSYWLSRTVFSEPTEDDAYWKEAQWVVEWLVDALRTSADLEVLRRGDALAKVMALHSSPAANRTKGLKMGILELVYRATCVEGGSDALITRMGVLEWLAVVGGDMARLMRNRLLETCGRERIEKWSGLSVEQL</sequence>
<dbReference type="Pfam" id="PF26140">
    <property type="entry name" value="HEAT_URB1"/>
    <property type="match status" value="1"/>
</dbReference>
<proteinExistence type="predicted"/>
<feature type="compositionally biased region" description="Basic and acidic residues" evidence="1">
    <location>
        <begin position="1"/>
        <end position="14"/>
    </location>
</feature>
<feature type="domain" description="URB1 N-terminal" evidence="2">
    <location>
        <begin position="107"/>
        <end position="448"/>
    </location>
</feature>
<dbReference type="AlphaFoldDB" id="A0AAN7W2E8"/>
<dbReference type="InterPro" id="IPR021714">
    <property type="entry name" value="URB1_N"/>
</dbReference>
<dbReference type="PANTHER" id="PTHR13500:SF0">
    <property type="entry name" value="NUCLEOLAR PRE-RIBOSOMAL-ASSOCIATED PROTEIN 1"/>
    <property type="match status" value="1"/>
</dbReference>
<organism evidence="5 6">
    <name type="scientific">Elasticomyces elasticus</name>
    <dbReference type="NCBI Taxonomy" id="574655"/>
    <lineage>
        <taxon>Eukaryota</taxon>
        <taxon>Fungi</taxon>
        <taxon>Dikarya</taxon>
        <taxon>Ascomycota</taxon>
        <taxon>Pezizomycotina</taxon>
        <taxon>Dothideomycetes</taxon>
        <taxon>Dothideomycetidae</taxon>
        <taxon>Mycosphaerellales</taxon>
        <taxon>Teratosphaeriaceae</taxon>
        <taxon>Elasticomyces</taxon>
    </lineage>
</organism>
<accession>A0AAN7W2E8</accession>
<name>A0AAN7W2E8_9PEZI</name>
<dbReference type="InterPro" id="IPR032436">
    <property type="entry name" value="URB1_C"/>
</dbReference>
<gene>
    <name evidence="5" type="ORF">LTR97_007912</name>
</gene>
<evidence type="ECO:0000256" key="1">
    <source>
        <dbReference type="SAM" id="MobiDB-lite"/>
    </source>
</evidence>
<feature type="domain" description="URB1 C-terminal" evidence="3">
    <location>
        <begin position="889"/>
        <end position="1088"/>
    </location>
</feature>
<evidence type="ECO:0008006" key="7">
    <source>
        <dbReference type="Google" id="ProtNLM"/>
    </source>
</evidence>
<dbReference type="InterPro" id="IPR039844">
    <property type="entry name" value="URB1"/>
</dbReference>
<dbReference type="GO" id="GO:0000466">
    <property type="term" value="P:maturation of 5.8S rRNA from tricistronic rRNA transcript (SSU-rRNA, 5.8S rRNA, LSU-rRNA)"/>
    <property type="evidence" value="ECO:0007669"/>
    <property type="project" value="TreeGrafter"/>
</dbReference>
<dbReference type="GO" id="GO:0005730">
    <property type="term" value="C:nucleolus"/>
    <property type="evidence" value="ECO:0007669"/>
    <property type="project" value="TreeGrafter"/>
</dbReference>
<evidence type="ECO:0000313" key="5">
    <source>
        <dbReference type="EMBL" id="KAK5696609.1"/>
    </source>
</evidence>
<dbReference type="EMBL" id="JAVRQU010000012">
    <property type="protein sequence ID" value="KAK5696609.1"/>
    <property type="molecule type" value="Genomic_DNA"/>
</dbReference>
<evidence type="ECO:0000313" key="6">
    <source>
        <dbReference type="Proteomes" id="UP001310594"/>
    </source>
</evidence>
<reference evidence="5" key="1">
    <citation type="submission" date="2023-08" db="EMBL/GenBank/DDBJ databases">
        <title>Black Yeasts Isolated from many extreme environments.</title>
        <authorList>
            <person name="Coleine C."/>
            <person name="Stajich J.E."/>
            <person name="Selbmann L."/>
        </authorList>
    </citation>
    <scope>NUCLEOTIDE SEQUENCE</scope>
    <source>
        <strain evidence="5">CCFEE 5810</strain>
    </source>
</reference>
<protein>
    <recommendedName>
        <fullName evidence="7">Nucleolar pre-ribosomal-associated protein 1</fullName>
    </recommendedName>
</protein>
<evidence type="ECO:0000259" key="4">
    <source>
        <dbReference type="Pfam" id="PF26140"/>
    </source>
</evidence>
<dbReference type="PANTHER" id="PTHR13500">
    <property type="entry name" value="NUCLEOLAR PRERIBOSOMAL-ASSOCIATED PROTEIN 1"/>
    <property type="match status" value="1"/>
</dbReference>
<dbReference type="InterPro" id="IPR059018">
    <property type="entry name" value="HEAT_URB1"/>
</dbReference>